<reference evidence="2" key="2">
    <citation type="submission" date="2020-02" db="EMBL/GenBank/DDBJ databases">
        <title>Identification and distribution of gene clusters putatively required for synthesis of sphingolipid metabolism inhibitors in phylogenetically diverse species of the filamentous fungus Fusarium.</title>
        <authorList>
            <person name="Kim H.-S."/>
            <person name="Busman M."/>
            <person name="Brown D.W."/>
            <person name="Divon H."/>
            <person name="Uhlig S."/>
            <person name="Proctor R.H."/>
        </authorList>
    </citation>
    <scope>NUCLEOTIDE SEQUENCE</scope>
    <source>
        <strain evidence="2">NRRL 25174</strain>
    </source>
</reference>
<protein>
    <submittedName>
        <fullName evidence="2">Uncharacterized protein</fullName>
    </submittedName>
</protein>
<accession>A0A9P5ASZ6</accession>
<evidence type="ECO:0000256" key="1">
    <source>
        <dbReference type="SAM" id="MobiDB-lite"/>
    </source>
</evidence>
<proteinExistence type="predicted"/>
<evidence type="ECO:0000313" key="3">
    <source>
        <dbReference type="Proteomes" id="UP000730481"/>
    </source>
</evidence>
<feature type="compositionally biased region" description="Basic and acidic residues" evidence="1">
    <location>
        <begin position="274"/>
        <end position="288"/>
    </location>
</feature>
<dbReference type="Proteomes" id="UP000730481">
    <property type="component" value="Unassembled WGS sequence"/>
</dbReference>
<organism evidence="2 3">
    <name type="scientific">Fusarium beomiforme</name>
    <dbReference type="NCBI Taxonomy" id="44412"/>
    <lineage>
        <taxon>Eukaryota</taxon>
        <taxon>Fungi</taxon>
        <taxon>Dikarya</taxon>
        <taxon>Ascomycota</taxon>
        <taxon>Pezizomycotina</taxon>
        <taxon>Sordariomycetes</taxon>
        <taxon>Hypocreomycetidae</taxon>
        <taxon>Hypocreales</taxon>
        <taxon>Nectriaceae</taxon>
        <taxon>Fusarium</taxon>
        <taxon>Fusarium burgessii species complex</taxon>
    </lineage>
</organism>
<gene>
    <name evidence="2" type="ORF">FBEOM_1857</name>
</gene>
<reference evidence="2" key="1">
    <citation type="journal article" date="2017" name="Mycologia">
        <title>Fusarium algeriense, sp. nov., a novel toxigenic crown rot pathogen of durum wheat from Algeria is nested in the Fusarium burgessii species complex.</title>
        <authorList>
            <person name="Laraba I."/>
            <person name="Keddad A."/>
            <person name="Boureghda H."/>
            <person name="Abdallah N."/>
            <person name="Vaughan M.M."/>
            <person name="Proctor R.H."/>
            <person name="Busman M."/>
            <person name="O'Donnell K."/>
        </authorList>
    </citation>
    <scope>NUCLEOTIDE SEQUENCE</scope>
    <source>
        <strain evidence="2">NRRL 25174</strain>
    </source>
</reference>
<evidence type="ECO:0000313" key="2">
    <source>
        <dbReference type="EMBL" id="KAF4344179.1"/>
    </source>
</evidence>
<name>A0A9P5ASZ6_9HYPO</name>
<feature type="region of interest" description="Disordered" evidence="1">
    <location>
        <begin position="253"/>
        <end position="318"/>
    </location>
</feature>
<feature type="compositionally biased region" description="Low complexity" evidence="1">
    <location>
        <begin position="262"/>
        <end position="273"/>
    </location>
</feature>
<sequence length="318" mass="37027">MDPASPRRAEEEGGLSDAEKAAWKAFEIAKPRMCGQAAKQIIEVLSSLKRYPDYKNASAHPFYAKIKGKGHMDAPECFYYPYLLVLQAIWPSNASVQRIAKAFSKYWGSPYMWNGPHWYPKLNDREREMKLFMGGKQHVDEMEDEEKVTENMEGKYDKEDANIPERETTPDIDEIRGIKNTEELDTLESLFEKREEELMAQVQRTKETVRAIQECKRDRYRKKCSMSKRVSEELKKQFEEEVKIHEYWARKESEYTRKLEQSSATPPVVSSSSENEKEPSTKRQRRDETEEGSAENGKEPPARPKIVLRLGTKKGEEK</sequence>
<dbReference type="OrthoDB" id="5078714at2759"/>
<keyword evidence="3" id="KW-1185">Reference proteome</keyword>
<dbReference type="EMBL" id="PVQB02000062">
    <property type="protein sequence ID" value="KAF4344179.1"/>
    <property type="molecule type" value="Genomic_DNA"/>
</dbReference>
<dbReference type="AlphaFoldDB" id="A0A9P5ASZ6"/>
<comment type="caution">
    <text evidence="2">The sequence shown here is derived from an EMBL/GenBank/DDBJ whole genome shotgun (WGS) entry which is preliminary data.</text>
</comment>